<feature type="signal peptide" evidence="1">
    <location>
        <begin position="1"/>
        <end position="22"/>
    </location>
</feature>
<dbReference type="Proteomes" id="UP000706891">
    <property type="component" value="Unassembled WGS sequence"/>
</dbReference>
<dbReference type="AlphaFoldDB" id="A0A938WSL6"/>
<proteinExistence type="predicted"/>
<keyword evidence="1" id="KW-0732">Signal</keyword>
<gene>
    <name evidence="2" type="ORF">H6A34_01200</name>
</gene>
<comment type="caution">
    <text evidence="2">The sequence shown here is derived from an EMBL/GenBank/DDBJ whole genome shotgun (WGS) entry which is preliminary data.</text>
</comment>
<evidence type="ECO:0000313" key="2">
    <source>
        <dbReference type="EMBL" id="MBM6672510.1"/>
    </source>
</evidence>
<name>A0A938WSL6_9BACT</name>
<protein>
    <submittedName>
        <fullName evidence="2">Uncharacterized protein</fullName>
    </submittedName>
</protein>
<organism evidence="2 3">
    <name type="scientific">Marseilla massiliensis</name>
    <dbReference type="NCBI Taxonomy" id="1841864"/>
    <lineage>
        <taxon>Bacteria</taxon>
        <taxon>Pseudomonadati</taxon>
        <taxon>Bacteroidota</taxon>
        <taxon>Bacteroidia</taxon>
        <taxon>Bacteroidales</taxon>
        <taxon>Prevotellaceae</taxon>
        <taxon>Marseilla</taxon>
    </lineage>
</organism>
<sequence>MKAIRLLATTLLCAATTVAVNAQENLKKAIDSFINDKSLSEYFHRSNYLENTGPENKVSSFCDQYVFVLPMNKKKELNPVLNAFKKDTDVAYNVYSKDAGIDNNRLTNIAYGGKLDKSISFGAHKDRNYRIMLVQDPKDSLRRYCYAIIWYENEDNGKFCGSINVIYSLNPQKVKNNTTTYINLGDLEQLKELEKLKDLDVLKKLGSGTYEIQSGDMQDNNEIKTSTDFFRRLSSLRATFMKSRSTNKDDVRTVLANKILELCREHGKLLNQEERKFCIRSIEDMQMREWDVYIKGLFDIAISDLKK</sequence>
<keyword evidence="3" id="KW-1185">Reference proteome</keyword>
<evidence type="ECO:0000256" key="1">
    <source>
        <dbReference type="SAM" id="SignalP"/>
    </source>
</evidence>
<reference evidence="2" key="1">
    <citation type="submission" date="2020-08" db="EMBL/GenBank/DDBJ databases">
        <authorList>
            <person name="Cejkova D."/>
            <person name="Kubasova T."/>
            <person name="Jahodarova E."/>
            <person name="Rychlik I."/>
        </authorList>
    </citation>
    <scope>NUCLEOTIDE SEQUENCE</scope>
    <source>
        <strain evidence="2">An824</strain>
    </source>
</reference>
<accession>A0A938WSL6</accession>
<dbReference type="EMBL" id="JACJJG010000002">
    <property type="protein sequence ID" value="MBM6672510.1"/>
    <property type="molecule type" value="Genomic_DNA"/>
</dbReference>
<feature type="chain" id="PRO_5036805762" evidence="1">
    <location>
        <begin position="23"/>
        <end position="307"/>
    </location>
</feature>
<dbReference type="RefSeq" id="WP_205102953.1">
    <property type="nucleotide sequence ID" value="NZ_JACJJG010000002.1"/>
</dbReference>
<evidence type="ECO:0000313" key="3">
    <source>
        <dbReference type="Proteomes" id="UP000706891"/>
    </source>
</evidence>
<reference evidence="2" key="2">
    <citation type="journal article" date="2021" name="Sci. Rep.">
        <title>The distribution of antibiotic resistance genes in chicken gut microbiota commensals.</title>
        <authorList>
            <person name="Juricova H."/>
            <person name="Matiasovicova J."/>
            <person name="Kubasova T."/>
            <person name="Cejkova D."/>
            <person name="Rychlik I."/>
        </authorList>
    </citation>
    <scope>NUCLEOTIDE SEQUENCE</scope>
    <source>
        <strain evidence="2">An824</strain>
    </source>
</reference>